<protein>
    <submittedName>
        <fullName evidence="1">Uncharacterized protein</fullName>
    </submittedName>
</protein>
<dbReference type="EMBL" id="OR343189">
    <property type="protein sequence ID" value="WNL50047.1"/>
    <property type="molecule type" value="Genomic_DNA"/>
</dbReference>
<proteinExistence type="predicted"/>
<organism evidence="1">
    <name type="scientific">Marseillevirus sp</name>
    <dbReference type="NCBI Taxonomy" id="2809551"/>
    <lineage>
        <taxon>Viruses</taxon>
        <taxon>Varidnaviria</taxon>
        <taxon>Bamfordvirae</taxon>
        <taxon>Nucleocytoviricota</taxon>
        <taxon>Megaviricetes</taxon>
        <taxon>Pimascovirales</taxon>
        <taxon>Pimascovirales incertae sedis</taxon>
        <taxon>Marseilleviridae</taxon>
        <taxon>Marseillevirus</taxon>
    </lineage>
</organism>
<evidence type="ECO:0000313" key="1">
    <source>
        <dbReference type="EMBL" id="WNL50047.1"/>
    </source>
</evidence>
<gene>
    <name evidence="1" type="ORF">MarDSR_008</name>
</gene>
<name>A0AA96ELU4_9VIRU</name>
<accession>A0AA96ELU4</accession>
<sequence>MIQKTFLLWTNKGMICLLSFRIFEAQSMEDILEFLKPNEERENTLRGKEYLRIFLSKKNPPLESIRREKTFLEEVQEQELLQKLSKRRRQI</sequence>
<reference evidence="1" key="1">
    <citation type="submission" date="2023-07" db="EMBL/GenBank/DDBJ databases">
        <authorList>
            <person name="Xia Y."/>
        </authorList>
    </citation>
    <scope>NUCLEOTIDE SEQUENCE</scope>
    <source>
        <strain evidence="1">E</strain>
    </source>
</reference>